<evidence type="ECO:0000313" key="1">
    <source>
        <dbReference type="EMBL" id="RCH44851.1"/>
    </source>
</evidence>
<reference evidence="1 2" key="1">
    <citation type="submission" date="2018-02" db="EMBL/GenBank/DDBJ databases">
        <title>Complete genome sequencing of Faecalibacterium prausnitzii strains isolated from the human gut.</title>
        <authorList>
            <person name="Fitzgerald B.C."/>
            <person name="Shkoporov A.N."/>
            <person name="Ross P.R."/>
            <person name="Hill C."/>
        </authorList>
    </citation>
    <scope>NUCLEOTIDE SEQUENCE [LARGE SCALE GENOMIC DNA]</scope>
    <source>
        <strain evidence="1 2">APC942/31-1</strain>
    </source>
</reference>
<evidence type="ECO:0000313" key="2">
    <source>
        <dbReference type="Proteomes" id="UP000253208"/>
    </source>
</evidence>
<dbReference type="Proteomes" id="UP000253208">
    <property type="component" value="Unassembled WGS sequence"/>
</dbReference>
<sequence length="101" mass="11524">MLTADAMNGFKDHVKKTVSHAMYKINSSYYRAEITDIYVDSTGKVAIDFTIDPTMSGTVKIAEVQLYNRSGKLWLTKTENITRKSTQEGVFYRFTIEITEV</sequence>
<organism evidence="1 2">
    <name type="scientific">Blautia obeum</name>
    <dbReference type="NCBI Taxonomy" id="40520"/>
    <lineage>
        <taxon>Bacteria</taxon>
        <taxon>Bacillati</taxon>
        <taxon>Bacillota</taxon>
        <taxon>Clostridia</taxon>
        <taxon>Lachnospirales</taxon>
        <taxon>Lachnospiraceae</taxon>
        <taxon>Blautia</taxon>
    </lineage>
</organism>
<protein>
    <submittedName>
        <fullName evidence="1">Uncharacterized protein</fullName>
    </submittedName>
</protein>
<gene>
    <name evidence="1" type="ORF">C4886_05200</name>
</gene>
<accession>A0A367G4F5</accession>
<dbReference type="EMBL" id="PSQG01000006">
    <property type="protein sequence ID" value="RCH44851.1"/>
    <property type="molecule type" value="Genomic_DNA"/>
</dbReference>
<dbReference type="RefSeq" id="WP_015525459.1">
    <property type="nucleotide sequence ID" value="NZ_PSQG01000006.1"/>
</dbReference>
<name>A0A367G4F5_9FIRM</name>
<dbReference type="AlphaFoldDB" id="A0A367G4F5"/>
<comment type="caution">
    <text evidence="1">The sequence shown here is derived from an EMBL/GenBank/DDBJ whole genome shotgun (WGS) entry which is preliminary data.</text>
</comment>
<proteinExistence type="predicted"/>